<protein>
    <submittedName>
        <fullName evidence="1">Uncharacterized protein</fullName>
    </submittedName>
</protein>
<dbReference type="PANTHER" id="PTHR47629:SF1">
    <property type="entry name" value="C-TYPE LECTIN DOMAIN-CONTAINING PROTEIN-RELATED"/>
    <property type="match status" value="1"/>
</dbReference>
<sequence>MFLILFLFTSASSQNQSIIVFRGYPTTTFLFCQKTLTSTSLETCKSTLQLDSSFDFFFFNNSNCCLGPFQYILKIRVVETENSKIIGLKTDEYWGSSNCPSKNPLIYNNKASAGNSYFRINITADLTVLEVSDRNCADGWFSLRNGLMQCWTGFVPQTSSPTPNSIKTGIKNIQKTMSSPQDLPRIKWLILAKMKESGITQAALVMDGLRSATCSTTDTMRLSSCKFPGGFTMIDSANPNLNIFTFVDAPSYDMANNCVVMYFDANYADLTGKIDYSSCTSSKASNGFAIRYGVHLT</sequence>
<proteinExistence type="predicted"/>
<dbReference type="Proteomes" id="UP001152747">
    <property type="component" value="Unassembled WGS sequence"/>
</dbReference>
<dbReference type="PANTHER" id="PTHR47629">
    <property type="entry name" value="C-TYPE LECTIN-RELATED"/>
    <property type="match status" value="1"/>
</dbReference>
<keyword evidence="2" id="KW-1185">Reference proteome</keyword>
<evidence type="ECO:0000313" key="1">
    <source>
        <dbReference type="EMBL" id="CAI5447059.1"/>
    </source>
</evidence>
<organism evidence="1 2">
    <name type="scientific">Caenorhabditis angaria</name>
    <dbReference type="NCBI Taxonomy" id="860376"/>
    <lineage>
        <taxon>Eukaryota</taxon>
        <taxon>Metazoa</taxon>
        <taxon>Ecdysozoa</taxon>
        <taxon>Nematoda</taxon>
        <taxon>Chromadorea</taxon>
        <taxon>Rhabditida</taxon>
        <taxon>Rhabditina</taxon>
        <taxon>Rhabditomorpha</taxon>
        <taxon>Rhabditoidea</taxon>
        <taxon>Rhabditidae</taxon>
        <taxon>Peloderinae</taxon>
        <taxon>Caenorhabditis</taxon>
    </lineage>
</organism>
<reference evidence="1" key="1">
    <citation type="submission" date="2022-11" db="EMBL/GenBank/DDBJ databases">
        <authorList>
            <person name="Kikuchi T."/>
        </authorList>
    </citation>
    <scope>NUCLEOTIDE SEQUENCE</scope>
    <source>
        <strain evidence="1">PS1010</strain>
    </source>
</reference>
<name>A0A9P1IKE4_9PELO</name>
<accession>A0A9P1IKE4</accession>
<gene>
    <name evidence="1" type="ORF">CAMP_LOCUS9696</name>
</gene>
<dbReference type="AlphaFoldDB" id="A0A9P1IKE4"/>
<dbReference type="EMBL" id="CANHGI010000004">
    <property type="protein sequence ID" value="CAI5447059.1"/>
    <property type="molecule type" value="Genomic_DNA"/>
</dbReference>
<comment type="caution">
    <text evidence="1">The sequence shown here is derived from an EMBL/GenBank/DDBJ whole genome shotgun (WGS) entry which is preliminary data.</text>
</comment>
<evidence type="ECO:0000313" key="2">
    <source>
        <dbReference type="Proteomes" id="UP001152747"/>
    </source>
</evidence>